<gene>
    <name evidence="3" type="ORF">CCOS865_04405</name>
</gene>
<accession>A0A383RYD4</accession>
<dbReference type="OrthoDB" id="8019720at2"/>
<feature type="region of interest" description="Disordered" evidence="2">
    <location>
        <begin position="469"/>
        <end position="492"/>
    </location>
</feature>
<evidence type="ECO:0000256" key="1">
    <source>
        <dbReference type="SAM" id="Coils"/>
    </source>
</evidence>
<dbReference type="AlphaFoldDB" id="A0A383RYD4"/>
<name>A0A383RYD4_9PSED</name>
<proteinExistence type="predicted"/>
<evidence type="ECO:0000313" key="3">
    <source>
        <dbReference type="EMBL" id="SYX92120.1"/>
    </source>
</evidence>
<sequence>MANTHVLTLGLGFTFNPPLGSTFELLRLRIQQLRKQGEGAVPGRIIGELIRLGLEQATLRQFDRAMALDRVQQYDDQLARLRREHDEVERLCQQYLRLDRIIAGLTALSPQALTGAWHAPLPMSSAASPALPPSSASVDAPRTPRSNAARIQIAGALVAGGIVAASAGYKVSQSVPVERRRRAAESVKDTWKAGAVNAGVKSLEALLSDDPAQDKAESVGGAAGELGGSLLGAALGARLSKNKHVQEYLVRAGGITGEKLGKKLTGGLFDFLMYEEKAKPIDVSNGQAQKSATPVEQGEDIDLGAQQEEGVAPAQQAVASSVATLGASATVARGVPVSRQERLPQGALDAPRFTSMPSPTMILAPDSHRLGISRGLLKRVPGLSLLDTSLQLADTYSSAAAPQQKLAGYGTAVGGFAGGLAGAAAGAAMGSVVPVIGTAIGGLIGGVLGSMGGENLGGWLAKVWAAETKPDQPGNAPDKPKDRASLGEAARSLVQPAEQPALATAATASVPVAAPAAPINQQFTFTANMPVTVNNSLDDPVTLQRLEAIARRQLEELMRQARSVQLLETPHIAL</sequence>
<organism evidence="3 4">
    <name type="scientific">Pseudomonas reidholzensis</name>
    <dbReference type="NCBI Taxonomy" id="1785162"/>
    <lineage>
        <taxon>Bacteria</taxon>
        <taxon>Pseudomonadati</taxon>
        <taxon>Pseudomonadota</taxon>
        <taxon>Gammaproteobacteria</taxon>
        <taxon>Pseudomonadales</taxon>
        <taxon>Pseudomonadaceae</taxon>
        <taxon>Pseudomonas</taxon>
    </lineage>
</organism>
<evidence type="ECO:0008006" key="5">
    <source>
        <dbReference type="Google" id="ProtNLM"/>
    </source>
</evidence>
<dbReference type="Proteomes" id="UP000263595">
    <property type="component" value="Unassembled WGS sequence"/>
</dbReference>
<dbReference type="PANTHER" id="PTHR21525:SF9">
    <property type="entry name" value="CHANNEL_COLICIN DOMAIN-CONTAINING PROTEIN"/>
    <property type="match status" value="1"/>
</dbReference>
<dbReference type="RefSeq" id="WP_119144918.1">
    <property type="nucleotide sequence ID" value="NZ_CBCSFL010000061.1"/>
</dbReference>
<dbReference type="PANTHER" id="PTHR21525">
    <property type="entry name" value="MOTILE SPERM PROTEIN"/>
    <property type="match status" value="1"/>
</dbReference>
<keyword evidence="4" id="KW-1185">Reference proteome</keyword>
<evidence type="ECO:0000256" key="2">
    <source>
        <dbReference type="SAM" id="MobiDB-lite"/>
    </source>
</evidence>
<protein>
    <recommendedName>
        <fullName evidence="5">Tail tape measure protein</fullName>
    </recommendedName>
</protein>
<dbReference type="EMBL" id="UNOZ01000031">
    <property type="protein sequence ID" value="SYX92120.1"/>
    <property type="molecule type" value="Genomic_DNA"/>
</dbReference>
<keyword evidence="1" id="KW-0175">Coiled coil</keyword>
<evidence type="ECO:0000313" key="4">
    <source>
        <dbReference type="Proteomes" id="UP000263595"/>
    </source>
</evidence>
<feature type="coiled-coil region" evidence="1">
    <location>
        <begin position="64"/>
        <end position="98"/>
    </location>
</feature>
<reference evidence="4" key="1">
    <citation type="submission" date="2018-08" db="EMBL/GenBank/DDBJ databases">
        <authorList>
            <person name="Blom J."/>
        </authorList>
    </citation>
    <scope>NUCLEOTIDE SEQUENCE [LARGE SCALE GENOMIC DNA]</scope>
    <source>
        <strain evidence="4">CCOS 865</strain>
    </source>
</reference>